<feature type="non-terminal residue" evidence="1">
    <location>
        <position position="1"/>
    </location>
</feature>
<dbReference type="Proteomes" id="UP000054538">
    <property type="component" value="Unassembled WGS sequence"/>
</dbReference>
<reference evidence="2" key="2">
    <citation type="submission" date="2015-01" db="EMBL/GenBank/DDBJ databases">
        <title>Evolutionary Origins and Diversification of the Mycorrhizal Mutualists.</title>
        <authorList>
            <consortium name="DOE Joint Genome Institute"/>
            <consortium name="Mycorrhizal Genomics Consortium"/>
            <person name="Kohler A."/>
            <person name="Kuo A."/>
            <person name="Nagy L.G."/>
            <person name="Floudas D."/>
            <person name="Copeland A."/>
            <person name="Barry K.W."/>
            <person name="Cichocki N."/>
            <person name="Veneault-Fourrey C."/>
            <person name="LaButti K."/>
            <person name="Lindquist E.A."/>
            <person name="Lipzen A."/>
            <person name="Lundell T."/>
            <person name="Morin E."/>
            <person name="Murat C."/>
            <person name="Riley R."/>
            <person name="Ohm R."/>
            <person name="Sun H."/>
            <person name="Tunlid A."/>
            <person name="Henrissat B."/>
            <person name="Grigoriev I.V."/>
            <person name="Hibbett D.S."/>
            <person name="Martin F."/>
        </authorList>
    </citation>
    <scope>NUCLEOTIDE SEQUENCE [LARGE SCALE GENOMIC DNA]</scope>
    <source>
        <strain evidence="2">Ve08.2h10</strain>
    </source>
</reference>
<dbReference type="AlphaFoldDB" id="A0A0D0BNP4"/>
<keyword evidence="2" id="KW-1185">Reference proteome</keyword>
<sequence>AKVYKQHAKRLTVTREGIGPNLEDGADETCRCFIEAAGPNESTPDEARNIWVSQFPFFPDLHRIWATKPNKNPIVVTTGVRPSGKRMLIMQPLTSSRAD</sequence>
<gene>
    <name evidence="1" type="ORF">PAXRUDRAFT_124964</name>
</gene>
<dbReference type="EMBL" id="KN830009">
    <property type="protein sequence ID" value="KIK73192.1"/>
    <property type="molecule type" value="Genomic_DNA"/>
</dbReference>
<name>A0A0D0BNP4_9AGAM</name>
<evidence type="ECO:0000313" key="2">
    <source>
        <dbReference type="Proteomes" id="UP000054538"/>
    </source>
</evidence>
<dbReference type="OrthoDB" id="3211402at2759"/>
<dbReference type="HOGENOM" id="CLU_167282_1_0_1"/>
<organism evidence="1 2">
    <name type="scientific">Paxillus rubicundulus Ve08.2h10</name>
    <dbReference type="NCBI Taxonomy" id="930991"/>
    <lineage>
        <taxon>Eukaryota</taxon>
        <taxon>Fungi</taxon>
        <taxon>Dikarya</taxon>
        <taxon>Basidiomycota</taxon>
        <taxon>Agaricomycotina</taxon>
        <taxon>Agaricomycetes</taxon>
        <taxon>Agaricomycetidae</taxon>
        <taxon>Boletales</taxon>
        <taxon>Paxilineae</taxon>
        <taxon>Paxillaceae</taxon>
        <taxon>Paxillus</taxon>
    </lineage>
</organism>
<protein>
    <submittedName>
        <fullName evidence="1">Unplaced genomic scaffold scaffold_5187, whole genome shotgun sequence</fullName>
    </submittedName>
</protein>
<evidence type="ECO:0000313" key="1">
    <source>
        <dbReference type="EMBL" id="KIK73192.1"/>
    </source>
</evidence>
<dbReference type="InParanoid" id="A0A0D0BNP4"/>
<feature type="non-terminal residue" evidence="1">
    <location>
        <position position="99"/>
    </location>
</feature>
<accession>A0A0D0BNP4</accession>
<proteinExistence type="predicted"/>
<reference evidence="1 2" key="1">
    <citation type="submission" date="2014-04" db="EMBL/GenBank/DDBJ databases">
        <authorList>
            <consortium name="DOE Joint Genome Institute"/>
            <person name="Kuo A."/>
            <person name="Kohler A."/>
            <person name="Jargeat P."/>
            <person name="Nagy L.G."/>
            <person name="Floudas D."/>
            <person name="Copeland A."/>
            <person name="Barry K.W."/>
            <person name="Cichocki N."/>
            <person name="Veneault-Fourrey C."/>
            <person name="LaButti K."/>
            <person name="Lindquist E.A."/>
            <person name="Lipzen A."/>
            <person name="Lundell T."/>
            <person name="Morin E."/>
            <person name="Murat C."/>
            <person name="Sun H."/>
            <person name="Tunlid A."/>
            <person name="Henrissat B."/>
            <person name="Grigoriev I.V."/>
            <person name="Hibbett D.S."/>
            <person name="Martin F."/>
            <person name="Nordberg H.P."/>
            <person name="Cantor M.N."/>
            <person name="Hua S.X."/>
        </authorList>
    </citation>
    <scope>NUCLEOTIDE SEQUENCE [LARGE SCALE GENOMIC DNA]</scope>
    <source>
        <strain evidence="1 2">Ve08.2h10</strain>
    </source>
</reference>